<dbReference type="Pfam" id="PF24809">
    <property type="entry name" value="DUF7708"/>
    <property type="match status" value="1"/>
</dbReference>
<keyword evidence="2 3" id="KW-0040">ANK repeat</keyword>
<dbReference type="PROSITE" id="PS50088">
    <property type="entry name" value="ANK_REPEAT"/>
    <property type="match status" value="7"/>
</dbReference>
<organism evidence="7 8">
    <name type="scientific">Heterodermia speciosa</name>
    <dbReference type="NCBI Taxonomy" id="116794"/>
    <lineage>
        <taxon>Eukaryota</taxon>
        <taxon>Fungi</taxon>
        <taxon>Dikarya</taxon>
        <taxon>Ascomycota</taxon>
        <taxon>Pezizomycotina</taxon>
        <taxon>Lecanoromycetes</taxon>
        <taxon>OSLEUM clade</taxon>
        <taxon>Lecanoromycetidae</taxon>
        <taxon>Caliciales</taxon>
        <taxon>Physciaceae</taxon>
        <taxon>Heterodermia</taxon>
    </lineage>
</organism>
<protein>
    <recommendedName>
        <fullName evidence="9">NACHT domain-containing protein</fullName>
    </recommendedName>
</protein>
<dbReference type="Pfam" id="PF24883">
    <property type="entry name" value="NPHP3_N"/>
    <property type="match status" value="1"/>
</dbReference>
<evidence type="ECO:0008006" key="9">
    <source>
        <dbReference type="Google" id="ProtNLM"/>
    </source>
</evidence>
<feature type="repeat" description="ANK" evidence="3">
    <location>
        <begin position="1272"/>
        <end position="1304"/>
    </location>
</feature>
<dbReference type="Proteomes" id="UP000664521">
    <property type="component" value="Unassembled WGS sequence"/>
</dbReference>
<feature type="compositionally biased region" description="Acidic residues" evidence="4">
    <location>
        <begin position="779"/>
        <end position="789"/>
    </location>
</feature>
<reference evidence="7" key="1">
    <citation type="submission" date="2021-03" db="EMBL/GenBank/DDBJ databases">
        <authorList>
            <person name="Tagirdzhanova G."/>
        </authorList>
    </citation>
    <scope>NUCLEOTIDE SEQUENCE</scope>
</reference>
<feature type="repeat" description="ANK" evidence="3">
    <location>
        <begin position="1239"/>
        <end position="1271"/>
    </location>
</feature>
<feature type="domain" description="Nephrocystin 3-like N-terminal" evidence="6">
    <location>
        <begin position="288"/>
        <end position="460"/>
    </location>
</feature>
<dbReference type="OrthoDB" id="539213at2759"/>
<keyword evidence="1" id="KW-0677">Repeat</keyword>
<dbReference type="InterPro" id="IPR036770">
    <property type="entry name" value="Ankyrin_rpt-contain_sf"/>
</dbReference>
<dbReference type="InterPro" id="IPR056125">
    <property type="entry name" value="DUF7708"/>
</dbReference>
<evidence type="ECO:0000259" key="5">
    <source>
        <dbReference type="Pfam" id="PF24809"/>
    </source>
</evidence>
<dbReference type="InterPro" id="IPR002110">
    <property type="entry name" value="Ankyrin_rpt"/>
</dbReference>
<dbReference type="Gene3D" id="1.25.40.20">
    <property type="entry name" value="Ankyrin repeat-containing domain"/>
    <property type="match status" value="3"/>
</dbReference>
<dbReference type="InterPro" id="IPR027417">
    <property type="entry name" value="P-loop_NTPase"/>
</dbReference>
<evidence type="ECO:0000256" key="2">
    <source>
        <dbReference type="ARBA" id="ARBA00023043"/>
    </source>
</evidence>
<dbReference type="PRINTS" id="PR01415">
    <property type="entry name" value="ANKYRIN"/>
</dbReference>
<dbReference type="SMART" id="SM00248">
    <property type="entry name" value="ANK"/>
    <property type="match status" value="11"/>
</dbReference>
<proteinExistence type="predicted"/>
<dbReference type="PANTHER" id="PTHR24166:SF48">
    <property type="entry name" value="PROTEIN VAPYRIN"/>
    <property type="match status" value="1"/>
</dbReference>
<feature type="repeat" description="ANK" evidence="3">
    <location>
        <begin position="1007"/>
        <end position="1039"/>
    </location>
</feature>
<evidence type="ECO:0000256" key="4">
    <source>
        <dbReference type="SAM" id="MobiDB-lite"/>
    </source>
</evidence>
<name>A0A8H3IZJ6_9LECA</name>
<sequence>MATLLQASTASGEGGQDEILVSSPWQTAFEQLSQKDRTELGVADGTKRLNLPSILATINEKKEQCEKKQWVLYVKKSGDKVKLREILSNIAESIDKFKEVGDVAVQYDPAHAALPWAAVRFILQMTVSDCQTFGRMMESIEEVSSLVARYTELEARILLRTSVMTKQLSAALVKLYTAILTFLVQARRYYGQKTITRIVKSAVQPSKNTIDEPVLRIEKHENDVYKLVTLVQNECLNTSLADAIASVNQSLMSPRISVEERRRRLCATINAIDNRDTYETALQSHHDGTCGWAIQLEQLQAWASSQPDKGKLFWVHGPPGFGKTFMSAWIIKYLIEEKQGLVAYFFCVADNQPTRDPYSILRSWLSQLLMKDDRVPALMDAYFATRTSRDQVLTHQDLWQLFRTIGENIVGCTLVIDGFDECNHVNSGAQYHTEDPRSQFLRDLITHLAKTKSRVLVVSRDVRDIRACLSKGSGELPKESQGLEMYEYQITSRDTSSDVELFSENMVKGKLPRKAEDLRVKIAKQAATRSKGMFLWIKLLENEISPEQNAKELSQTVLEMPSGISEAYTREVEKIEQLSPKRKVQALQILRWVLFAVRPLRVKELAEALIVSHNQESHEYPHDSLPDAWRDGFVDEDYVNGLILGRCGSLLELRSSYHSEPLANQTIHFVHFSVKEYLLSLAPTAPLAKALGLVDTKAEEIRLSKICLHYLTLDVFKETPPDTDIYPFLSYAAWAWYFHGYLKSTLPSRDIVQWTQKVFDPSQFNWRVWAPVLEAELLDPDDQGSESETTDSITESDGTKSEETDSEIKYGEERKDSAGEGLERLDLGLMPHTPTENPTLGSLQNPIYYASLLGLIDVLKWLEEQGLDCCCNGGRFGFPLQAAVARNQLETVTHLLNRQVNVSQKGGQYGSAIVAAGAMSTPEITMLLLDRNPDVTSTDTRGWTALHHASRRGSAKIVEKLQERGAPIDAVTDFGSTAISLACMKGNTDVVSFLLSKGADLNIADKGGEMPLHIAIASGHTDLACQLLDAGAPIDARVLKGWMPLLLALGADVNCRSEDNWTALHQAAYIGDTRIVECLLNAGAQVTYLDDQGLTPLHTAAIEGHLNVMKLLLDHGANAEQAADGDLTVSFVATEVGNLAVLELLLERGALVNCIHESSQRTLFDTAMLNESDNVAEFLVRNGCFQTRSATRTTEKIEWRNTLANRPGDNLVVLAFHNDFNAVKSFVQDRKYTAKRQNELDEALRVAAACGFVNIVTLLLENGANMGRRDVNGRTALHHAVFNWHEAAAFVLIEEGASLSVEDDIGSTPVDGAVRQGMQALSFIQSFMRELTLSIKRRPSLIEYKESRGVSGKPLHIRKAISGAWEGHYEYLTWERNRKDPFSIVIPAPSDHGPVVDDCTFSNEGADMVGKFLYHGFIDEKNVVWFVKLYEKLGWLYRGELDSQLQTLRGT</sequence>
<dbReference type="SUPFAM" id="SSF52540">
    <property type="entry name" value="P-loop containing nucleoside triphosphate hydrolases"/>
    <property type="match status" value="1"/>
</dbReference>
<evidence type="ECO:0000256" key="1">
    <source>
        <dbReference type="ARBA" id="ARBA00022737"/>
    </source>
</evidence>
<evidence type="ECO:0000256" key="3">
    <source>
        <dbReference type="PROSITE-ProRule" id="PRU00023"/>
    </source>
</evidence>
<comment type="caution">
    <text evidence="7">The sequence shown here is derived from an EMBL/GenBank/DDBJ whole genome shotgun (WGS) entry which is preliminary data.</text>
</comment>
<accession>A0A8H3IZJ6</accession>
<feature type="region of interest" description="Disordered" evidence="4">
    <location>
        <begin position="779"/>
        <end position="818"/>
    </location>
</feature>
<dbReference type="Gene3D" id="3.40.50.300">
    <property type="entry name" value="P-loop containing nucleotide triphosphate hydrolases"/>
    <property type="match status" value="1"/>
</dbReference>
<feature type="repeat" description="ANK" evidence="3">
    <location>
        <begin position="941"/>
        <end position="973"/>
    </location>
</feature>
<feature type="repeat" description="ANK" evidence="3">
    <location>
        <begin position="1092"/>
        <end position="1124"/>
    </location>
</feature>
<feature type="domain" description="DUF7708" evidence="5">
    <location>
        <begin position="86"/>
        <end position="229"/>
    </location>
</feature>
<dbReference type="PANTHER" id="PTHR24166">
    <property type="entry name" value="ROLLING PEBBLES, ISOFORM B"/>
    <property type="match status" value="1"/>
</dbReference>
<evidence type="ECO:0000259" key="6">
    <source>
        <dbReference type="Pfam" id="PF24883"/>
    </source>
</evidence>
<dbReference type="InterPro" id="IPR056884">
    <property type="entry name" value="NPHP3-like_N"/>
</dbReference>
<evidence type="ECO:0000313" key="7">
    <source>
        <dbReference type="EMBL" id="CAF9935364.1"/>
    </source>
</evidence>
<dbReference type="Pfam" id="PF12796">
    <property type="entry name" value="Ank_2"/>
    <property type="match status" value="3"/>
</dbReference>
<feature type="repeat" description="ANK" evidence="3">
    <location>
        <begin position="974"/>
        <end position="1006"/>
    </location>
</feature>
<keyword evidence="8" id="KW-1185">Reference proteome</keyword>
<feature type="repeat" description="ANK" evidence="3">
    <location>
        <begin position="1059"/>
        <end position="1091"/>
    </location>
</feature>
<dbReference type="PROSITE" id="PS50297">
    <property type="entry name" value="ANK_REP_REGION"/>
    <property type="match status" value="6"/>
</dbReference>
<dbReference type="InterPro" id="IPR050889">
    <property type="entry name" value="Dendritic_Spine_Reg/Scaffold"/>
</dbReference>
<dbReference type="EMBL" id="CAJPDS010000082">
    <property type="protein sequence ID" value="CAF9935364.1"/>
    <property type="molecule type" value="Genomic_DNA"/>
</dbReference>
<dbReference type="SUPFAM" id="SSF48403">
    <property type="entry name" value="Ankyrin repeat"/>
    <property type="match status" value="2"/>
</dbReference>
<gene>
    <name evidence="7" type="ORF">HETSPECPRED_009763</name>
</gene>
<feature type="compositionally biased region" description="Basic and acidic residues" evidence="4">
    <location>
        <begin position="797"/>
        <end position="818"/>
    </location>
</feature>
<evidence type="ECO:0000313" key="8">
    <source>
        <dbReference type="Proteomes" id="UP000664521"/>
    </source>
</evidence>